<accession>A0A4Q4KGR8</accession>
<keyword evidence="1" id="KW-0732">Signal</keyword>
<evidence type="ECO:0000256" key="1">
    <source>
        <dbReference type="SAM" id="SignalP"/>
    </source>
</evidence>
<organism evidence="2 3">
    <name type="scientific">Brumimicrobium glaciale</name>
    <dbReference type="NCBI Taxonomy" id="200475"/>
    <lineage>
        <taxon>Bacteria</taxon>
        <taxon>Pseudomonadati</taxon>
        <taxon>Bacteroidota</taxon>
        <taxon>Flavobacteriia</taxon>
        <taxon>Flavobacteriales</taxon>
        <taxon>Crocinitomicaceae</taxon>
        <taxon>Brumimicrobium</taxon>
    </lineage>
</organism>
<keyword evidence="3" id="KW-1185">Reference proteome</keyword>
<proteinExistence type="predicted"/>
<evidence type="ECO:0000313" key="2">
    <source>
        <dbReference type="EMBL" id="RYM32361.1"/>
    </source>
</evidence>
<sequence length="425" mass="47584">MKIGKLILGALFTLSFGLVNYAQEGGNEPDECTRYKAIAGNAYKAKEYEKVTRSYVRAQKECGTLEMIFYNPFIYSVQKSMNDATNDTTKAAYLDTLIMVYESAQETHGMQKDWQAYLGYYYMMQGTPGNMKKADAAYQIGIHHEAEKVNKGFLQQYYVNLYNLWVQEQDEKEKAKYKKRIITEYFKLSDYANKGEMGAEIIDFVSVYMNRAVTDCESILPEITSFMKELPQEIEAKKSTVKNFMALLEKQECTKSKVYAQLVDTIIAIDPSVDAVLAKAKLQISQGNTSGAITTFRNALGMAENANQKSDIEFEIASAYFRTNNYNSAYTAGLAITGKNSGKGYEIAAQSVSATSNDCGVSTFDRKANYYYAVELAEKSGNGALIAAMKSKCPSKSDIFNEDKAEGETVELSCWGNRTFTIKTY</sequence>
<comment type="caution">
    <text evidence="2">The sequence shown here is derived from an EMBL/GenBank/DDBJ whole genome shotgun (WGS) entry which is preliminary data.</text>
</comment>
<reference evidence="2 3" key="1">
    <citation type="submission" date="2019-02" db="EMBL/GenBank/DDBJ databases">
        <title>Genome sequence of the sea-ice species Brumimicrobium glaciale.</title>
        <authorList>
            <person name="Bowman J.P."/>
        </authorList>
    </citation>
    <scope>NUCLEOTIDE SEQUENCE [LARGE SCALE GENOMIC DNA]</scope>
    <source>
        <strain evidence="2 3">IC156</strain>
    </source>
</reference>
<dbReference type="OrthoDB" id="1522899at2"/>
<protein>
    <recommendedName>
        <fullName evidence="4">Tetratricopeptide repeat protein</fullName>
    </recommendedName>
</protein>
<dbReference type="EMBL" id="SETE01000006">
    <property type="protein sequence ID" value="RYM32361.1"/>
    <property type="molecule type" value="Genomic_DNA"/>
</dbReference>
<feature type="signal peptide" evidence="1">
    <location>
        <begin position="1"/>
        <end position="21"/>
    </location>
</feature>
<gene>
    <name evidence="2" type="ORF">ERX46_13850</name>
</gene>
<feature type="chain" id="PRO_5020385790" description="Tetratricopeptide repeat protein" evidence="1">
    <location>
        <begin position="22"/>
        <end position="425"/>
    </location>
</feature>
<evidence type="ECO:0008006" key="4">
    <source>
        <dbReference type="Google" id="ProtNLM"/>
    </source>
</evidence>
<evidence type="ECO:0000313" key="3">
    <source>
        <dbReference type="Proteomes" id="UP000293952"/>
    </source>
</evidence>
<dbReference type="AlphaFoldDB" id="A0A4Q4KGR8"/>
<name>A0A4Q4KGR8_9FLAO</name>
<dbReference type="RefSeq" id="WP_130094471.1">
    <property type="nucleotide sequence ID" value="NZ_SETE01000006.1"/>
</dbReference>
<dbReference type="Proteomes" id="UP000293952">
    <property type="component" value="Unassembled WGS sequence"/>
</dbReference>